<accession>A0A1G5JNY3</accession>
<evidence type="ECO:0000259" key="3">
    <source>
        <dbReference type="Pfam" id="PF07883"/>
    </source>
</evidence>
<dbReference type="GO" id="GO:0046872">
    <property type="term" value="F:metal ion binding"/>
    <property type="evidence" value="ECO:0007669"/>
    <property type="project" value="UniProtKB-KW"/>
</dbReference>
<dbReference type="RefSeq" id="WP_092215845.1">
    <property type="nucleotide sequence ID" value="NZ_FMUX01000037.1"/>
</dbReference>
<evidence type="ECO:0000256" key="1">
    <source>
        <dbReference type="ARBA" id="ARBA00022723"/>
    </source>
</evidence>
<protein>
    <submittedName>
        <fullName evidence="4">Cupin domain protein</fullName>
    </submittedName>
</protein>
<organism evidence="4 5">
    <name type="scientific">Desulfoluna spongiiphila</name>
    <dbReference type="NCBI Taxonomy" id="419481"/>
    <lineage>
        <taxon>Bacteria</taxon>
        <taxon>Pseudomonadati</taxon>
        <taxon>Thermodesulfobacteriota</taxon>
        <taxon>Desulfobacteria</taxon>
        <taxon>Desulfobacterales</taxon>
        <taxon>Desulfolunaceae</taxon>
        <taxon>Desulfoluna</taxon>
    </lineage>
</organism>
<dbReference type="Pfam" id="PF07883">
    <property type="entry name" value="Cupin_2"/>
    <property type="match status" value="1"/>
</dbReference>
<dbReference type="InterPro" id="IPR051610">
    <property type="entry name" value="GPI/OXD"/>
</dbReference>
<dbReference type="CDD" id="cd02222">
    <property type="entry name" value="cupin_TM1459-like"/>
    <property type="match status" value="1"/>
</dbReference>
<dbReference type="AlphaFoldDB" id="A0A1G5JNY3"/>
<dbReference type="PANTHER" id="PTHR35848">
    <property type="entry name" value="OXALATE-BINDING PROTEIN"/>
    <property type="match status" value="1"/>
</dbReference>
<evidence type="ECO:0000256" key="2">
    <source>
        <dbReference type="SAM" id="MobiDB-lite"/>
    </source>
</evidence>
<dbReference type="Proteomes" id="UP000198870">
    <property type="component" value="Unassembled WGS sequence"/>
</dbReference>
<name>A0A1G5JNY3_9BACT</name>
<evidence type="ECO:0000313" key="5">
    <source>
        <dbReference type="Proteomes" id="UP000198870"/>
    </source>
</evidence>
<dbReference type="EMBL" id="FMUX01000037">
    <property type="protein sequence ID" value="SCY90037.1"/>
    <property type="molecule type" value="Genomic_DNA"/>
</dbReference>
<proteinExistence type="predicted"/>
<dbReference type="OrthoDB" id="9791297at2"/>
<feature type="region of interest" description="Disordered" evidence="2">
    <location>
        <begin position="1"/>
        <end position="23"/>
    </location>
</feature>
<feature type="domain" description="Cupin type-2" evidence="3">
    <location>
        <begin position="43"/>
        <end position="110"/>
    </location>
</feature>
<dbReference type="InterPro" id="IPR013096">
    <property type="entry name" value="Cupin_2"/>
</dbReference>
<dbReference type="SUPFAM" id="SSF51182">
    <property type="entry name" value="RmlC-like cupins"/>
    <property type="match status" value="1"/>
</dbReference>
<dbReference type="InterPro" id="IPR011051">
    <property type="entry name" value="RmlC_Cupin_sf"/>
</dbReference>
<dbReference type="Gene3D" id="2.60.120.10">
    <property type="entry name" value="Jelly Rolls"/>
    <property type="match status" value="1"/>
</dbReference>
<evidence type="ECO:0000313" key="4">
    <source>
        <dbReference type="EMBL" id="SCY90037.1"/>
    </source>
</evidence>
<gene>
    <name evidence="4" type="ORF">SAMN05216233_1371</name>
</gene>
<dbReference type="PANTHER" id="PTHR35848:SF6">
    <property type="entry name" value="CUPIN TYPE-2 DOMAIN-CONTAINING PROTEIN"/>
    <property type="match status" value="1"/>
</dbReference>
<keyword evidence="5" id="KW-1185">Reference proteome</keyword>
<sequence length="118" mass="12809">METQVFKAQEKESKTFDGGPARGVTGRILIGRETGAENFCMRLFELAPEGHTPSHTHDWEHEIFFHEGQGEILANGTWTPVAKGSVAFVPGGVPHQIRNTGTAPLTFVCLVPKGAPEL</sequence>
<dbReference type="STRING" id="419481.SAMN05216233_1371"/>
<reference evidence="4 5" key="1">
    <citation type="submission" date="2016-10" db="EMBL/GenBank/DDBJ databases">
        <authorList>
            <person name="de Groot N.N."/>
        </authorList>
    </citation>
    <scope>NUCLEOTIDE SEQUENCE [LARGE SCALE GENOMIC DNA]</scope>
    <source>
        <strain evidence="4 5">AA1</strain>
    </source>
</reference>
<dbReference type="InterPro" id="IPR014710">
    <property type="entry name" value="RmlC-like_jellyroll"/>
</dbReference>
<keyword evidence="1" id="KW-0479">Metal-binding</keyword>